<name>A0A7J5X8P1_DISMA</name>
<dbReference type="EMBL" id="JAAKFY010000027">
    <property type="protein sequence ID" value="KAF3833345.1"/>
    <property type="molecule type" value="Genomic_DNA"/>
</dbReference>
<sequence length="74" mass="8602">MKESNSTSWAMVFQSVRRRRRTEALGACLLQRTCAAPKLFAGTKLTVNVPYVQRKPPPCCQWQRFTVIHRHQQT</sequence>
<organism evidence="1 2">
    <name type="scientific">Dissostichus mawsoni</name>
    <name type="common">Antarctic cod</name>
    <dbReference type="NCBI Taxonomy" id="36200"/>
    <lineage>
        <taxon>Eukaryota</taxon>
        <taxon>Metazoa</taxon>
        <taxon>Chordata</taxon>
        <taxon>Craniata</taxon>
        <taxon>Vertebrata</taxon>
        <taxon>Euteleostomi</taxon>
        <taxon>Actinopterygii</taxon>
        <taxon>Neopterygii</taxon>
        <taxon>Teleostei</taxon>
        <taxon>Neoteleostei</taxon>
        <taxon>Acanthomorphata</taxon>
        <taxon>Eupercaria</taxon>
        <taxon>Perciformes</taxon>
        <taxon>Notothenioidei</taxon>
        <taxon>Nototheniidae</taxon>
        <taxon>Dissostichus</taxon>
    </lineage>
</organism>
<proteinExistence type="predicted"/>
<evidence type="ECO:0000313" key="1">
    <source>
        <dbReference type="EMBL" id="KAF3833345.1"/>
    </source>
</evidence>
<keyword evidence="2" id="KW-1185">Reference proteome</keyword>
<dbReference type="Proteomes" id="UP000518266">
    <property type="component" value="Unassembled WGS sequence"/>
</dbReference>
<evidence type="ECO:0000313" key="2">
    <source>
        <dbReference type="Proteomes" id="UP000518266"/>
    </source>
</evidence>
<gene>
    <name evidence="1" type="ORF">F7725_027010</name>
</gene>
<reference evidence="1 2" key="1">
    <citation type="submission" date="2020-03" db="EMBL/GenBank/DDBJ databases">
        <title>Dissostichus mawsoni Genome sequencing and assembly.</title>
        <authorList>
            <person name="Park H."/>
        </authorList>
    </citation>
    <scope>NUCLEOTIDE SEQUENCE [LARGE SCALE GENOMIC DNA]</scope>
    <source>
        <strain evidence="1">DM0001</strain>
        <tissue evidence="1">Muscle</tissue>
    </source>
</reference>
<accession>A0A7J5X8P1</accession>
<dbReference type="AlphaFoldDB" id="A0A7J5X8P1"/>
<protein>
    <submittedName>
        <fullName evidence="1">Uncharacterized protein</fullName>
    </submittedName>
</protein>
<comment type="caution">
    <text evidence="1">The sequence shown here is derived from an EMBL/GenBank/DDBJ whole genome shotgun (WGS) entry which is preliminary data.</text>
</comment>